<evidence type="ECO:0000313" key="3">
    <source>
        <dbReference type="EnsemblMetazoa" id="AAEL028098-PA"/>
    </source>
</evidence>
<reference evidence="3" key="2">
    <citation type="submission" date="2020-05" db="UniProtKB">
        <authorList>
            <consortium name="EnsemblMetazoa"/>
        </authorList>
    </citation>
    <scope>IDENTIFICATION</scope>
    <source>
        <strain evidence="3">LVP_AGWG</strain>
    </source>
</reference>
<dbReference type="GO" id="GO:0003676">
    <property type="term" value="F:nucleic acid binding"/>
    <property type="evidence" value="ECO:0007669"/>
    <property type="project" value="InterPro"/>
</dbReference>
<dbReference type="InterPro" id="IPR047655">
    <property type="entry name" value="Transpos_IS630-like"/>
</dbReference>
<comment type="subcellular location">
    <subcellularLocation>
        <location evidence="1">Nucleus</location>
    </subcellularLocation>
</comment>
<gene>
    <name evidence="3" type="primary">110676282</name>
</gene>
<dbReference type="AlphaFoldDB" id="A0A6I8U6C4"/>
<protein>
    <recommendedName>
        <fullName evidence="2">Tc1-like transposase DDE domain-containing protein</fullName>
    </recommendedName>
</protein>
<dbReference type="InterPro" id="IPR009057">
    <property type="entry name" value="Homeodomain-like_sf"/>
</dbReference>
<dbReference type="Proteomes" id="UP000008820">
    <property type="component" value="Chromosome 2"/>
</dbReference>
<name>A0A6I8U6C4_AEDAE</name>
<dbReference type="InterPro" id="IPR038717">
    <property type="entry name" value="Tc1-like_DDE_dom"/>
</dbReference>
<dbReference type="EnsemblMetazoa" id="AAEL028098-RA">
    <property type="protein sequence ID" value="AAEL028098-PA"/>
    <property type="gene ID" value="AAEL028098"/>
</dbReference>
<dbReference type="SUPFAM" id="SSF53098">
    <property type="entry name" value="Ribonuclease H-like"/>
    <property type="match status" value="1"/>
</dbReference>
<organism evidence="3 4">
    <name type="scientific">Aedes aegypti</name>
    <name type="common">Yellowfever mosquito</name>
    <name type="synonym">Culex aegypti</name>
    <dbReference type="NCBI Taxonomy" id="7159"/>
    <lineage>
        <taxon>Eukaryota</taxon>
        <taxon>Metazoa</taxon>
        <taxon>Ecdysozoa</taxon>
        <taxon>Arthropoda</taxon>
        <taxon>Hexapoda</taxon>
        <taxon>Insecta</taxon>
        <taxon>Pterygota</taxon>
        <taxon>Neoptera</taxon>
        <taxon>Endopterygota</taxon>
        <taxon>Diptera</taxon>
        <taxon>Nematocera</taxon>
        <taxon>Culicoidea</taxon>
        <taxon>Culicidae</taxon>
        <taxon>Culicinae</taxon>
        <taxon>Aedini</taxon>
        <taxon>Aedes</taxon>
        <taxon>Stegomyia</taxon>
    </lineage>
</organism>
<dbReference type="PANTHER" id="PTHR46564:SF1">
    <property type="entry name" value="TRANSPOSASE"/>
    <property type="match status" value="1"/>
</dbReference>
<dbReference type="Gene3D" id="3.30.420.10">
    <property type="entry name" value="Ribonuclease H-like superfamily/Ribonuclease H"/>
    <property type="match status" value="1"/>
</dbReference>
<evidence type="ECO:0000256" key="1">
    <source>
        <dbReference type="ARBA" id="ARBA00004123"/>
    </source>
</evidence>
<dbReference type="InParanoid" id="A0A6I8U6C4"/>
<accession>A0A6I8U6C4</accession>
<proteinExistence type="predicted"/>
<dbReference type="OrthoDB" id="7752524at2759"/>
<evidence type="ECO:0000259" key="2">
    <source>
        <dbReference type="Pfam" id="PF13358"/>
    </source>
</evidence>
<dbReference type="Pfam" id="PF13358">
    <property type="entry name" value="DDE_3"/>
    <property type="match status" value="1"/>
</dbReference>
<feature type="domain" description="Tc1-like transposase DDE" evidence="2">
    <location>
        <begin position="155"/>
        <end position="297"/>
    </location>
</feature>
<dbReference type="NCBIfam" id="NF033545">
    <property type="entry name" value="transpos_IS630"/>
    <property type="match status" value="1"/>
</dbReference>
<keyword evidence="4" id="KW-1185">Reference proteome</keyword>
<dbReference type="InterPro" id="IPR012337">
    <property type="entry name" value="RNaseH-like_sf"/>
</dbReference>
<dbReference type="SUPFAM" id="SSF46689">
    <property type="entry name" value="Homeodomain-like"/>
    <property type="match status" value="1"/>
</dbReference>
<dbReference type="PANTHER" id="PTHR46564">
    <property type="entry name" value="TRANSPOSASE"/>
    <property type="match status" value="1"/>
</dbReference>
<dbReference type="InterPro" id="IPR036397">
    <property type="entry name" value="RNaseH_sf"/>
</dbReference>
<sequence length="352" mass="41490">MSNVIISNIQRKHASPNTVYHALYGHYFLGISRKDLALIYGKALSTICKWISKYEEHGYFTRKQRDQVYKKFGSVMRQWVIDLYRKEPVLFLEEAKHKFQLHFHQTISVSSIWVILHEAGFSWKSIERRAIQIRDDEIIRFVKELLSIQWDLYNLVFLDEVAFDNRDMLRNKGYGVVGQKIIYRGEFCRKPRVSFLCFLGLNGIVESFWTEGTFNRTKFFDCCRKFALTNPHVQQYPGFHSVWIMDGAKIHCDPNIIRYLRSIGIIPIFLPPYCPFFNPIEVVFGLMKQFLRKHHHENSPILRDVCGTVDRFKTFSTKHIFEHCGYFGGGVFLPEKGLGQDPKDMDFNIMPY</sequence>
<dbReference type="GO" id="GO:0005634">
    <property type="term" value="C:nucleus"/>
    <property type="evidence" value="ECO:0007669"/>
    <property type="project" value="UniProtKB-SubCell"/>
</dbReference>
<evidence type="ECO:0000313" key="4">
    <source>
        <dbReference type="Proteomes" id="UP000008820"/>
    </source>
</evidence>
<reference evidence="3 4" key="1">
    <citation type="submission" date="2017-06" db="EMBL/GenBank/DDBJ databases">
        <title>Aedes aegypti genome working group (AGWG) sequencing and assembly.</title>
        <authorList>
            <consortium name="Aedes aegypti Genome Working Group (AGWG)"/>
            <person name="Matthews B.J."/>
        </authorList>
    </citation>
    <scope>NUCLEOTIDE SEQUENCE [LARGE SCALE GENOMIC DNA]</scope>
    <source>
        <strain evidence="3 4">LVP_AGWG</strain>
    </source>
</reference>